<evidence type="ECO:0000313" key="3">
    <source>
        <dbReference type="Proteomes" id="UP000644147"/>
    </source>
</evidence>
<proteinExistence type="predicted"/>
<reference evidence="2 3" key="1">
    <citation type="submission" date="2020-12" db="EMBL/GenBank/DDBJ databases">
        <title>Bacterial novel species Adhaeribacter sp. BT258 isolated from soil.</title>
        <authorList>
            <person name="Jung H.-Y."/>
        </authorList>
    </citation>
    <scope>NUCLEOTIDE SEQUENCE [LARGE SCALE GENOMIC DNA]</scope>
    <source>
        <strain evidence="2 3">BT258</strain>
    </source>
</reference>
<protein>
    <submittedName>
        <fullName evidence="2">Uncharacterized protein</fullName>
    </submittedName>
</protein>
<evidence type="ECO:0000256" key="1">
    <source>
        <dbReference type="SAM" id="Coils"/>
    </source>
</evidence>
<dbReference type="RefSeq" id="WP_200506576.1">
    <property type="nucleotide sequence ID" value="NZ_JAEHFX010000006.1"/>
</dbReference>
<dbReference type="EMBL" id="JAEHFX010000006">
    <property type="protein sequence ID" value="MBK0403827.1"/>
    <property type="molecule type" value="Genomic_DNA"/>
</dbReference>
<gene>
    <name evidence="2" type="ORF">I5M27_12575</name>
</gene>
<accession>A0ABS1C353</accession>
<feature type="coiled-coil region" evidence="1">
    <location>
        <begin position="128"/>
        <end position="173"/>
    </location>
</feature>
<name>A0ABS1C353_9BACT</name>
<keyword evidence="3" id="KW-1185">Reference proteome</keyword>
<organism evidence="2 3">
    <name type="scientific">Adhaeribacter terrigena</name>
    <dbReference type="NCBI Taxonomy" id="2793070"/>
    <lineage>
        <taxon>Bacteria</taxon>
        <taxon>Pseudomonadati</taxon>
        <taxon>Bacteroidota</taxon>
        <taxon>Cytophagia</taxon>
        <taxon>Cytophagales</taxon>
        <taxon>Hymenobacteraceae</taxon>
        <taxon>Adhaeribacter</taxon>
    </lineage>
</organism>
<sequence length="173" mass="20260">MKAGPEFILQCNQNSFIEEVMYVREKLDVRSLVNQPLLFCISPEYLEAGRRFVEAIRWSGKAQYFDLEILLNDEKHLFTFSGVLLRDHIILVAQRALPKENPELPVTQLVAEEVENTLAEPAEMTQTENEAEVTVWELLEEMSRLNNELINTKRDLVRKSMELERLQEQLKKR</sequence>
<comment type="caution">
    <text evidence="2">The sequence shown here is derived from an EMBL/GenBank/DDBJ whole genome shotgun (WGS) entry which is preliminary data.</text>
</comment>
<keyword evidence="1" id="KW-0175">Coiled coil</keyword>
<dbReference type="Proteomes" id="UP000644147">
    <property type="component" value="Unassembled WGS sequence"/>
</dbReference>
<evidence type="ECO:0000313" key="2">
    <source>
        <dbReference type="EMBL" id="MBK0403827.1"/>
    </source>
</evidence>